<evidence type="ECO:0000256" key="4">
    <source>
        <dbReference type="ARBA" id="ARBA00022475"/>
    </source>
</evidence>
<evidence type="ECO:0000256" key="3">
    <source>
        <dbReference type="ARBA" id="ARBA00022448"/>
    </source>
</evidence>
<reference evidence="10 11" key="1">
    <citation type="submission" date="2023-01" db="EMBL/GenBank/DDBJ databases">
        <title>Minimal conservation of predation-associated metabolite biosynthetic gene clusters underscores biosynthetic potential of Myxococcota including descriptions for ten novel species: Archangium lansinium sp. nov., Myxococcus landrumus sp. nov., Nannocystis bai.</title>
        <authorList>
            <person name="Ahearne A."/>
            <person name="Stevens C."/>
            <person name="Dowd S."/>
        </authorList>
    </citation>
    <scope>NUCLEOTIDE SEQUENCE [LARGE SCALE GENOMIC DNA]</scope>
    <source>
        <strain evidence="10 11">WIWO2</strain>
    </source>
</reference>
<evidence type="ECO:0000256" key="2">
    <source>
        <dbReference type="ARBA" id="ARBA00010942"/>
    </source>
</evidence>
<dbReference type="PANTHER" id="PTHR32063:SF24">
    <property type="entry name" value="CATION EFFLUX SYSTEM (ACRB_ACRD_ACRF FAMILY)"/>
    <property type="match status" value="1"/>
</dbReference>
<evidence type="ECO:0000256" key="5">
    <source>
        <dbReference type="ARBA" id="ARBA00022692"/>
    </source>
</evidence>
<dbReference type="NCBIfam" id="TIGR00914">
    <property type="entry name" value="2A0601"/>
    <property type="match status" value="1"/>
</dbReference>
<feature type="transmembrane region" description="Helical" evidence="9">
    <location>
        <begin position="12"/>
        <end position="31"/>
    </location>
</feature>
<dbReference type="SUPFAM" id="SSF82714">
    <property type="entry name" value="Multidrug efflux transporter AcrB TolC docking domain, DN and DC subdomains"/>
    <property type="match status" value="2"/>
</dbReference>
<dbReference type="EMBL" id="JAQNDK010000006">
    <property type="protein sequence ID" value="MDC0685502.1"/>
    <property type="molecule type" value="Genomic_DNA"/>
</dbReference>
<dbReference type="InterPro" id="IPR001036">
    <property type="entry name" value="Acrflvin-R"/>
</dbReference>
<evidence type="ECO:0000313" key="11">
    <source>
        <dbReference type="Proteomes" id="UP001217485"/>
    </source>
</evidence>
<dbReference type="Gene3D" id="3.30.70.1320">
    <property type="entry name" value="Multidrug efflux transporter AcrB pore domain like"/>
    <property type="match status" value="1"/>
</dbReference>
<proteinExistence type="inferred from homology"/>
<keyword evidence="3" id="KW-0813">Transport</keyword>
<dbReference type="Gene3D" id="1.20.1640.10">
    <property type="entry name" value="Multidrug efflux transporter AcrB transmembrane domain"/>
    <property type="match status" value="2"/>
</dbReference>
<evidence type="ECO:0000256" key="6">
    <source>
        <dbReference type="ARBA" id="ARBA00022989"/>
    </source>
</evidence>
<feature type="transmembrane region" description="Helical" evidence="9">
    <location>
        <begin position="465"/>
        <end position="491"/>
    </location>
</feature>
<sequence length="1043" mass="112592">MLNAVITWSLRHRFLVILASIGLSLAGILAFRRLPIDAFPDTTPVQVQINTVAPALSPVEIERQITAPVEQAISGLPRLEEVRSLSRFGLSQVTARFEDDTDIYLARQVVMERLQTVTLPPGIHRPELGPVATGLGEVFHYVVTGKGKSLSELRTVHDWVIAPQLRSVRGVAEVNAWGGDERQIQVLVDPAELTARGLSLHDLSDALERNNANVGGGNLDQAGESSLIQGIGIATRVSDIEDIVVAAKGGAPIRVRDVARVVEGREIRRGAVTADGQGEVVLGLGFMLMGENSHEVTTRLKARLEEVKKSLPRGVDVAVVYDRTELIDKVLGTVEKNLLEGALLVVAVLFAFLGNLRAGLIVASAIPLSMLFAFDLMLRAGVAGSLMSLGAIDFGLVVDSSVIMVENSVRRLSEDTSDRSTTDVVRDASIEVRKPTMFGELIIMIVYLPILALEGAEGKLFRPMALTVIFALIGSMILSLTLMPALASLLLPRRMKERENVLVRLLKRAYRPALQLALRWRWAVLAGAALLLGNAAFLATRLGAEFVPRLREGTIVANTVRLSGVSAGESIRYGTQLERVLLDRFPDEIERVWTRTGTAEVATDPMGLELSDMFITLKPREAWKRAATQDELVQAMESELSGMPGMRVIYTQPIEMRVNEMVAGIRADLGVKLFGDDFDTLKQKAREIEAALKKIPGAADVVTEQVTGQPVLEIEVDRAAIARHGIAAADVLDVVEALGAREVGQLQEGERRFPVVLRIDDRYREDPASIGRILVTAAGGERIPLARLAKIRTTEGPAAINREWAKRRIVVQANVRGRDVGTFVEEARARLDEVELPPGYYVRFGGQFEHLERAQARLLVVVPIALGLILLLLYFTYGRLLDAVRVFTGVPFAAIGGVVALWLRDLPFSISAGVGFVALSGVAVLGDMVLVSTIRQLTAAGMPVRDAIELAAERRLRPVLMTALVASLGFVPMALNTGVGAEVQRPLATVVIGGVISSTLLTLLVLPALYSVVGGRLRADAAGETGASESPRPAGPALSPAAE</sequence>
<keyword evidence="4" id="KW-1003">Cell membrane</keyword>
<dbReference type="Proteomes" id="UP001217485">
    <property type="component" value="Unassembled WGS sequence"/>
</dbReference>
<keyword evidence="5 9" id="KW-0812">Transmembrane</keyword>
<feature type="region of interest" description="Disordered" evidence="8">
    <location>
        <begin position="1022"/>
        <end position="1043"/>
    </location>
</feature>
<dbReference type="PANTHER" id="PTHR32063">
    <property type="match status" value="1"/>
</dbReference>
<feature type="transmembrane region" description="Helical" evidence="9">
    <location>
        <begin position="884"/>
        <end position="903"/>
    </location>
</feature>
<dbReference type="Gene3D" id="3.30.70.1430">
    <property type="entry name" value="Multidrug efflux transporter AcrB pore domain"/>
    <property type="match status" value="2"/>
</dbReference>
<evidence type="ECO:0000256" key="7">
    <source>
        <dbReference type="ARBA" id="ARBA00023136"/>
    </source>
</evidence>
<dbReference type="Pfam" id="PF00873">
    <property type="entry name" value="ACR_tran"/>
    <property type="match status" value="1"/>
</dbReference>
<evidence type="ECO:0000313" key="10">
    <source>
        <dbReference type="EMBL" id="MDC0685502.1"/>
    </source>
</evidence>
<feature type="transmembrane region" description="Helical" evidence="9">
    <location>
        <begin position="858"/>
        <end position="877"/>
    </location>
</feature>
<feature type="transmembrane region" description="Helical" evidence="9">
    <location>
        <begin position="909"/>
        <end position="934"/>
    </location>
</feature>
<dbReference type="Gene3D" id="3.30.2090.10">
    <property type="entry name" value="Multidrug efflux transporter AcrB TolC docking domain, DN and DC subdomains"/>
    <property type="match status" value="2"/>
</dbReference>
<evidence type="ECO:0000256" key="9">
    <source>
        <dbReference type="SAM" id="Phobius"/>
    </source>
</evidence>
<keyword evidence="11" id="KW-1185">Reference proteome</keyword>
<feature type="transmembrane region" description="Helical" evidence="9">
    <location>
        <begin position="987"/>
        <end position="1010"/>
    </location>
</feature>
<feature type="transmembrane region" description="Helical" evidence="9">
    <location>
        <begin position="955"/>
        <end position="975"/>
    </location>
</feature>
<keyword evidence="7 9" id="KW-0472">Membrane</keyword>
<gene>
    <name evidence="10" type="ORF">POL72_47795</name>
</gene>
<feature type="transmembrane region" description="Helical" evidence="9">
    <location>
        <begin position="337"/>
        <end position="354"/>
    </location>
</feature>
<feature type="transmembrane region" description="Helical" evidence="9">
    <location>
        <begin position="436"/>
        <end position="453"/>
    </location>
</feature>
<dbReference type="SUPFAM" id="SSF82693">
    <property type="entry name" value="Multidrug efflux transporter AcrB pore domain, PN1, PN2, PC1 and PC2 subdomains"/>
    <property type="match status" value="3"/>
</dbReference>
<comment type="similarity">
    <text evidence="2">Belongs to the resistance-nodulation-cell division (RND) (TC 2.A.6) family.</text>
</comment>
<protein>
    <submittedName>
        <fullName evidence="10">CusA/CzcA family heavy metal efflux RND transporter</fullName>
    </submittedName>
</protein>
<keyword evidence="6 9" id="KW-1133">Transmembrane helix</keyword>
<dbReference type="InterPro" id="IPR027463">
    <property type="entry name" value="AcrB_DN_DC_subdom"/>
</dbReference>
<accession>A0ABT5CGE3</accession>
<dbReference type="InterPro" id="IPR004763">
    <property type="entry name" value="CusA-like"/>
</dbReference>
<comment type="caution">
    <text evidence="10">The sequence shown here is derived from an EMBL/GenBank/DDBJ whole genome shotgun (WGS) entry which is preliminary data.</text>
</comment>
<dbReference type="Gene3D" id="3.30.70.1440">
    <property type="entry name" value="Multidrug efflux transporter AcrB pore domain"/>
    <property type="match status" value="1"/>
</dbReference>
<dbReference type="SUPFAM" id="SSF82866">
    <property type="entry name" value="Multidrug efflux transporter AcrB transmembrane domain"/>
    <property type="match status" value="2"/>
</dbReference>
<evidence type="ECO:0000256" key="8">
    <source>
        <dbReference type="SAM" id="MobiDB-lite"/>
    </source>
</evidence>
<name>A0ABT5CGE3_9BACT</name>
<dbReference type="RefSeq" id="WP_272103818.1">
    <property type="nucleotide sequence ID" value="NZ_JAQNDK010000006.1"/>
</dbReference>
<feature type="transmembrane region" description="Helical" evidence="9">
    <location>
        <begin position="520"/>
        <end position="539"/>
    </location>
</feature>
<dbReference type="PRINTS" id="PR00702">
    <property type="entry name" value="ACRIFLAVINRP"/>
</dbReference>
<evidence type="ECO:0000256" key="1">
    <source>
        <dbReference type="ARBA" id="ARBA00004651"/>
    </source>
</evidence>
<organism evidence="10 11">
    <name type="scientific">Sorangium atrum</name>
    <dbReference type="NCBI Taxonomy" id="2995308"/>
    <lineage>
        <taxon>Bacteria</taxon>
        <taxon>Pseudomonadati</taxon>
        <taxon>Myxococcota</taxon>
        <taxon>Polyangia</taxon>
        <taxon>Polyangiales</taxon>
        <taxon>Polyangiaceae</taxon>
        <taxon>Sorangium</taxon>
    </lineage>
</organism>
<comment type="subcellular location">
    <subcellularLocation>
        <location evidence="1">Cell membrane</location>
        <topology evidence="1">Multi-pass membrane protein</topology>
    </subcellularLocation>
</comment>